<keyword evidence="2" id="KW-1185">Reference proteome</keyword>
<name>A0A4Y3RQ41_9ACTN</name>
<organism evidence="1 2">
    <name type="scientific">Streptomyces gardneri</name>
    <dbReference type="NCBI Taxonomy" id="66892"/>
    <lineage>
        <taxon>Bacteria</taxon>
        <taxon>Bacillati</taxon>
        <taxon>Actinomycetota</taxon>
        <taxon>Actinomycetes</taxon>
        <taxon>Kitasatosporales</taxon>
        <taxon>Streptomycetaceae</taxon>
        <taxon>Streptomyces</taxon>
    </lineage>
</organism>
<dbReference type="Proteomes" id="UP000315226">
    <property type="component" value="Unassembled WGS sequence"/>
</dbReference>
<proteinExistence type="predicted"/>
<dbReference type="EMBL" id="BJMN01000029">
    <property type="protein sequence ID" value="GEB58907.1"/>
    <property type="molecule type" value="Genomic_DNA"/>
</dbReference>
<gene>
    <name evidence="1" type="ORF">SGA01_45120</name>
</gene>
<dbReference type="OrthoDB" id="4327523at2"/>
<dbReference type="AlphaFoldDB" id="A0A4Y3RQ41"/>
<evidence type="ECO:0000313" key="1">
    <source>
        <dbReference type="EMBL" id="GEB58907.1"/>
    </source>
</evidence>
<protein>
    <submittedName>
        <fullName evidence="1">Uncharacterized protein</fullName>
    </submittedName>
</protein>
<comment type="caution">
    <text evidence="1">The sequence shown here is derived from an EMBL/GenBank/DDBJ whole genome shotgun (WGS) entry which is preliminary data.</text>
</comment>
<sequence length="59" mass="5964">MTGVSQVAATPYRSSPCQIGTHHKCAHSSPATAPVGIPVIYEACACPCHTATAPPEATS</sequence>
<accession>A0A4Y3RQ41</accession>
<evidence type="ECO:0000313" key="2">
    <source>
        <dbReference type="Proteomes" id="UP000315226"/>
    </source>
</evidence>
<reference evidence="1 2" key="1">
    <citation type="submission" date="2019-06" db="EMBL/GenBank/DDBJ databases">
        <title>Whole genome shotgun sequence of Streptomyces gardneri NBRC 12865.</title>
        <authorList>
            <person name="Hosoyama A."/>
            <person name="Uohara A."/>
            <person name="Ohji S."/>
            <person name="Ichikawa N."/>
        </authorList>
    </citation>
    <scope>NUCLEOTIDE SEQUENCE [LARGE SCALE GENOMIC DNA]</scope>
    <source>
        <strain evidence="1 2">NBRC 12865</strain>
    </source>
</reference>